<gene>
    <name evidence="2" type="ORF">Hs30E_01220</name>
</gene>
<proteinExistence type="predicted"/>
<reference evidence="2 3" key="1">
    <citation type="submission" date="2020-02" db="EMBL/GenBank/DDBJ databases">
        <title>Draft genome sequence of Lactococcus sp. Hs30E4-3.</title>
        <authorList>
            <person name="Noda S."/>
            <person name="Yuki M."/>
            <person name="Ohkuma M."/>
        </authorList>
    </citation>
    <scope>NUCLEOTIDE SEQUENCE [LARGE SCALE GENOMIC DNA]</scope>
    <source>
        <strain evidence="2 3">Hs30E4-3</strain>
    </source>
</reference>
<accession>A0A6A0BAT7</accession>
<evidence type="ECO:0000313" key="3">
    <source>
        <dbReference type="Proteomes" id="UP000480303"/>
    </source>
</evidence>
<keyword evidence="1" id="KW-0472">Membrane</keyword>
<dbReference type="Proteomes" id="UP000480303">
    <property type="component" value="Unassembled WGS sequence"/>
</dbReference>
<keyword evidence="1" id="KW-1133">Transmembrane helix</keyword>
<keyword evidence="3" id="KW-1185">Reference proteome</keyword>
<organism evidence="2 3">
    <name type="scientific">Pseudolactococcus hodotermopsidis</name>
    <dbReference type="NCBI Taxonomy" id="2709157"/>
    <lineage>
        <taxon>Bacteria</taxon>
        <taxon>Bacillati</taxon>
        <taxon>Bacillota</taxon>
        <taxon>Bacilli</taxon>
        <taxon>Lactobacillales</taxon>
        <taxon>Streptococcaceae</taxon>
        <taxon>Pseudolactococcus</taxon>
    </lineage>
</organism>
<dbReference type="AlphaFoldDB" id="A0A6A0BAT7"/>
<comment type="caution">
    <text evidence="2">The sequence shown here is derived from an EMBL/GenBank/DDBJ whole genome shotgun (WGS) entry which is preliminary data.</text>
</comment>
<evidence type="ECO:0000313" key="2">
    <source>
        <dbReference type="EMBL" id="GFH41571.1"/>
    </source>
</evidence>
<keyword evidence="1" id="KW-0812">Transmembrane</keyword>
<protein>
    <submittedName>
        <fullName evidence="2">Uncharacterized protein</fullName>
    </submittedName>
</protein>
<dbReference type="EMBL" id="BLLI01000002">
    <property type="protein sequence ID" value="GFH41571.1"/>
    <property type="molecule type" value="Genomic_DNA"/>
</dbReference>
<evidence type="ECO:0000256" key="1">
    <source>
        <dbReference type="SAM" id="Phobius"/>
    </source>
</evidence>
<feature type="transmembrane region" description="Helical" evidence="1">
    <location>
        <begin position="52"/>
        <end position="71"/>
    </location>
</feature>
<dbReference type="RefSeq" id="WP_172207173.1">
    <property type="nucleotide sequence ID" value="NZ_BLLI01000002.1"/>
</dbReference>
<name>A0A6A0BAT7_9LACT</name>
<feature type="transmembrane region" description="Helical" evidence="1">
    <location>
        <begin position="78"/>
        <end position="97"/>
    </location>
</feature>
<sequence>MTRELKKVLSLLLIVLGVVGIIFTVVNAQVTFDNMPAVLAGEVIKPLIPKAVMWGIDIIQIVLIIYLVFAAKLKKTNLFWLILLYVGSIVIGIRQLLRLNKEETV</sequence>